<keyword evidence="1" id="KW-0472">Membrane</keyword>
<name>A0A433SAH5_9BURK</name>
<evidence type="ECO:0000313" key="3">
    <source>
        <dbReference type="Proteomes" id="UP000286947"/>
    </source>
</evidence>
<gene>
    <name evidence="2" type="ORF">CUZ56_02583</name>
</gene>
<feature type="transmembrane region" description="Helical" evidence="1">
    <location>
        <begin position="757"/>
        <end position="778"/>
    </location>
</feature>
<dbReference type="AlphaFoldDB" id="A0A433SAH5"/>
<comment type="caution">
    <text evidence="2">The sequence shown here is derived from an EMBL/GenBank/DDBJ whole genome shotgun (WGS) entry which is preliminary data.</text>
</comment>
<keyword evidence="1" id="KW-1133">Transmembrane helix</keyword>
<organism evidence="2 3">
    <name type="scientific">Saezia sanguinis</name>
    <dbReference type="NCBI Taxonomy" id="1965230"/>
    <lineage>
        <taxon>Bacteria</taxon>
        <taxon>Pseudomonadati</taxon>
        <taxon>Pseudomonadota</taxon>
        <taxon>Betaproteobacteria</taxon>
        <taxon>Burkholderiales</taxon>
        <taxon>Saeziaceae</taxon>
        <taxon>Saezia</taxon>
    </lineage>
</organism>
<reference evidence="2 3" key="1">
    <citation type="submission" date="2018-01" db="EMBL/GenBank/DDBJ databases">
        <title>Saezia sanguinis gen. nov., sp. nov., in the order Burkholderiales isolated from human blood.</title>
        <authorList>
            <person name="Medina-Pascual M.J."/>
            <person name="Valdezate S."/>
            <person name="Monzon S."/>
            <person name="Cuesta I."/>
            <person name="Carrasco G."/>
            <person name="Villalon P."/>
            <person name="Saez-Nieto J.A."/>
        </authorList>
    </citation>
    <scope>NUCLEOTIDE SEQUENCE [LARGE SCALE GENOMIC DNA]</scope>
    <source>
        <strain evidence="2 3">CNM695-12</strain>
    </source>
</reference>
<evidence type="ECO:0000256" key="1">
    <source>
        <dbReference type="SAM" id="Phobius"/>
    </source>
</evidence>
<keyword evidence="1" id="KW-0812">Transmembrane</keyword>
<proteinExistence type="predicted"/>
<sequence length="793" mass="88315">MGIYLKHRLVAVLLWASVLMGMIGIVWACGGGGWPPQTLSNRDWTLRAAPYNSLSYELKQIGQLTAEDLPLRSEVVQRPDVSAEQKQQILQMRQAADGDQAYQLGAGLPEDVRLYTAAAVDYHLYTSGNAGYLAWERARKRFEAVLALNPQEAQLRAAWAAFMLGRMYLRQITMPQAQPIGASLQTYQQAQSTKAQQYFQLTRELVRSGANDAEGLAVTSLGEEARAHIWYCSWPEIYSSSFETPPTTGCSDSLQAEDFRQAFSLYARQVLAHDQGSSDGDGGGYTSLIFVSGFVYHHPQLFAHLLNDPVARRVLVTDGMRRTIDRRDGSYPQEADAFRDGYLSTLADAMAALPDTGPHEDADRLAALAYRTGRYDLAARFVQISDSPLAAWVGAKLALQKGDLNAAADAYALALQSFAQNDLPTPSIAPGNEALVYAESGVLALARSDYMQAMQLLWTAYQRNAELEADNPDAWYFNRDSDRKFFYYGDATYLAERILTTDELKLFVDTHVPATAGVELTSGACAYRPASGNDCLRWLLARRLMRDARYDEAASYFPALYANMSGEHVNLPAQAQGYAQALSDSGRFWQTDITKAQHLFNAAMLLRLYGKELIGYQGHLGNDNWAGVHKGPPISYMRQTFAASDWEGADELARYNATVSQPEKRWYYRYVAIGLVEQAAGKVPARSQAFAAMLCHATGWGDDESKKRLYARYVREGAMVDWGFNPDYCPEPDFDKARRDYWQLTYQAQVRRFGAPWVWGVAGACLLACLLLPVWAGIRYRRKRAEPKAGNSG</sequence>
<dbReference type="EMBL" id="PQSP01000009">
    <property type="protein sequence ID" value="RUS65738.1"/>
    <property type="molecule type" value="Genomic_DNA"/>
</dbReference>
<protein>
    <submittedName>
        <fullName evidence="2">Uncharacterized protein</fullName>
    </submittedName>
</protein>
<dbReference type="Proteomes" id="UP000286947">
    <property type="component" value="Unassembled WGS sequence"/>
</dbReference>
<keyword evidence="3" id="KW-1185">Reference proteome</keyword>
<accession>A0A433SAH5</accession>
<evidence type="ECO:0000313" key="2">
    <source>
        <dbReference type="EMBL" id="RUS65738.1"/>
    </source>
</evidence>